<dbReference type="AlphaFoldDB" id="A0A316DIR7"/>
<comment type="caution">
    <text evidence="2">The sequence shown here is derived from an EMBL/GenBank/DDBJ whole genome shotgun (WGS) entry which is preliminary data.</text>
</comment>
<proteinExistence type="predicted"/>
<accession>A0A316DIR7</accession>
<organism evidence="2 3">
    <name type="scientific">Xanthomarina spongicola</name>
    <dbReference type="NCBI Taxonomy" id="570520"/>
    <lineage>
        <taxon>Bacteria</taxon>
        <taxon>Pseudomonadati</taxon>
        <taxon>Bacteroidota</taxon>
        <taxon>Flavobacteriia</taxon>
        <taxon>Flavobacteriales</taxon>
        <taxon>Flavobacteriaceae</taxon>
        <taxon>Xanthomarina</taxon>
    </lineage>
</organism>
<dbReference type="OrthoDB" id="676537at2"/>
<keyword evidence="3" id="KW-1185">Reference proteome</keyword>
<evidence type="ECO:0000313" key="2">
    <source>
        <dbReference type="EMBL" id="PWK17498.1"/>
    </source>
</evidence>
<dbReference type="EMBL" id="QGGP01000008">
    <property type="protein sequence ID" value="PWK17498.1"/>
    <property type="molecule type" value="Genomic_DNA"/>
</dbReference>
<feature type="region of interest" description="Disordered" evidence="1">
    <location>
        <begin position="197"/>
        <end position="220"/>
    </location>
</feature>
<sequence>MKKIIFILLVAITTVGFSQESITEGIMFSKQTMSTDNEQLKGQLAMIGDILTTTYFKGNKTRSETSNMMTGSTTAIMDNDSNQMLMSMSNQMTGKKYVVKSMEPSEEDLKNVTVTKGDETKTVLGYECQEYNIEVNKDGVVVTMDVYTTDKLSAISQQSTMVGADINGYPLYMTMNMSQSGMNLTITNEVTEIKKESVSDDKFDMTPPEGYEKTDKLQGM</sequence>
<evidence type="ECO:0000256" key="1">
    <source>
        <dbReference type="SAM" id="MobiDB-lite"/>
    </source>
</evidence>
<dbReference type="Proteomes" id="UP000245430">
    <property type="component" value="Unassembled WGS sequence"/>
</dbReference>
<evidence type="ECO:0008006" key="4">
    <source>
        <dbReference type="Google" id="ProtNLM"/>
    </source>
</evidence>
<dbReference type="RefSeq" id="WP_109683148.1">
    <property type="nucleotide sequence ID" value="NZ_QGGP01000008.1"/>
</dbReference>
<reference evidence="2 3" key="1">
    <citation type="submission" date="2018-05" db="EMBL/GenBank/DDBJ databases">
        <title>Genomic Encyclopedia of Archaeal and Bacterial Type Strains, Phase II (KMG-II): from individual species to whole genera.</title>
        <authorList>
            <person name="Goeker M."/>
        </authorList>
    </citation>
    <scope>NUCLEOTIDE SEQUENCE [LARGE SCALE GENOMIC DNA]</scope>
    <source>
        <strain evidence="2 3">DSM 22637</strain>
    </source>
</reference>
<gene>
    <name evidence="2" type="ORF">LX78_02600</name>
</gene>
<protein>
    <recommendedName>
        <fullName evidence="4">DUF4412 domain-containing protein</fullName>
    </recommendedName>
</protein>
<evidence type="ECO:0000313" key="3">
    <source>
        <dbReference type="Proteomes" id="UP000245430"/>
    </source>
</evidence>
<name>A0A316DIR7_9FLAO</name>